<dbReference type="CDD" id="cd04301">
    <property type="entry name" value="NAT_SF"/>
    <property type="match status" value="1"/>
</dbReference>
<comment type="caution">
    <text evidence="4">The sequence shown here is derived from an EMBL/GenBank/DDBJ whole genome shotgun (WGS) entry which is preliminary data.</text>
</comment>
<dbReference type="PROSITE" id="PS51186">
    <property type="entry name" value="GNAT"/>
    <property type="match status" value="1"/>
</dbReference>
<dbReference type="EMBL" id="DXBZ01000005">
    <property type="protein sequence ID" value="HIZ17525.1"/>
    <property type="molecule type" value="Genomic_DNA"/>
</dbReference>
<proteinExistence type="predicted"/>
<reference evidence="4" key="1">
    <citation type="journal article" date="2021" name="PeerJ">
        <title>Extensive microbial diversity within the chicken gut microbiome revealed by metagenomics and culture.</title>
        <authorList>
            <person name="Gilroy R."/>
            <person name="Ravi A."/>
            <person name="Getino M."/>
            <person name="Pursley I."/>
            <person name="Horton D.L."/>
            <person name="Alikhan N.F."/>
            <person name="Baker D."/>
            <person name="Gharbi K."/>
            <person name="Hall N."/>
            <person name="Watson M."/>
            <person name="Adriaenssens E.M."/>
            <person name="Foster-Nyarko E."/>
            <person name="Jarju S."/>
            <person name="Secka A."/>
            <person name="Antonio M."/>
            <person name="Oren A."/>
            <person name="Chaudhuri R.R."/>
            <person name="La Ragione R."/>
            <person name="Hildebrand F."/>
            <person name="Pallen M.J."/>
        </authorList>
    </citation>
    <scope>NUCLEOTIDE SEQUENCE</scope>
    <source>
        <strain evidence="4">ChiHecolR3B27-1887</strain>
    </source>
</reference>
<gene>
    <name evidence="4" type="ORF">IAA22_00175</name>
</gene>
<dbReference type="AlphaFoldDB" id="A0A9D2DIA4"/>
<dbReference type="Gene3D" id="3.40.630.30">
    <property type="match status" value="1"/>
</dbReference>
<organism evidence="4 5">
    <name type="scientific">Candidatus Olsenella stercoravium</name>
    <dbReference type="NCBI Taxonomy" id="2838713"/>
    <lineage>
        <taxon>Bacteria</taxon>
        <taxon>Bacillati</taxon>
        <taxon>Actinomycetota</taxon>
        <taxon>Coriobacteriia</taxon>
        <taxon>Coriobacteriales</taxon>
        <taxon>Atopobiaceae</taxon>
        <taxon>Olsenella</taxon>
    </lineage>
</organism>
<dbReference type="Proteomes" id="UP000824029">
    <property type="component" value="Unassembled WGS sequence"/>
</dbReference>
<dbReference type="PANTHER" id="PTHR43877">
    <property type="entry name" value="AMINOALKYLPHOSPHONATE N-ACETYLTRANSFERASE-RELATED-RELATED"/>
    <property type="match status" value="1"/>
</dbReference>
<dbReference type="PANTHER" id="PTHR43877:SF2">
    <property type="entry name" value="AMINOALKYLPHOSPHONATE N-ACETYLTRANSFERASE-RELATED"/>
    <property type="match status" value="1"/>
</dbReference>
<reference evidence="4" key="2">
    <citation type="submission" date="2021-04" db="EMBL/GenBank/DDBJ databases">
        <authorList>
            <person name="Gilroy R."/>
        </authorList>
    </citation>
    <scope>NUCLEOTIDE SEQUENCE</scope>
    <source>
        <strain evidence="4">ChiHecolR3B27-1887</strain>
    </source>
</reference>
<dbReference type="InterPro" id="IPR016181">
    <property type="entry name" value="Acyl_CoA_acyltransferase"/>
</dbReference>
<protein>
    <submittedName>
        <fullName evidence="4">GNAT family N-acetyltransferase</fullName>
    </submittedName>
</protein>
<dbReference type="InterPro" id="IPR050832">
    <property type="entry name" value="Bact_Acetyltransf"/>
</dbReference>
<sequence length="181" mass="19892">MALRHGAEVRASSTGIFASILHMAILKTAMQEKSLFVAQEFDGRVTSCRDCFRGDSATSVIGAFVLNSRQPEDYVLAPWRVEAPLARVAVLHLLAVSPRARARGVARGLLQFAADQARKRKAWTLRLDVFDNNEPAIACYESFGFVDVGSFDIDVGGGLRHASHLMELNLRDERRGCPPHG</sequence>
<evidence type="ECO:0000313" key="5">
    <source>
        <dbReference type="Proteomes" id="UP000824029"/>
    </source>
</evidence>
<dbReference type="Pfam" id="PF00583">
    <property type="entry name" value="Acetyltransf_1"/>
    <property type="match status" value="1"/>
</dbReference>
<dbReference type="SUPFAM" id="SSF55729">
    <property type="entry name" value="Acyl-CoA N-acyltransferases (Nat)"/>
    <property type="match status" value="1"/>
</dbReference>
<dbReference type="InterPro" id="IPR000182">
    <property type="entry name" value="GNAT_dom"/>
</dbReference>
<evidence type="ECO:0000313" key="4">
    <source>
        <dbReference type="EMBL" id="HIZ17525.1"/>
    </source>
</evidence>
<keyword evidence="1" id="KW-0808">Transferase</keyword>
<feature type="domain" description="N-acetyltransferase" evidence="3">
    <location>
        <begin position="7"/>
        <end position="171"/>
    </location>
</feature>
<dbReference type="GO" id="GO:0016747">
    <property type="term" value="F:acyltransferase activity, transferring groups other than amino-acyl groups"/>
    <property type="evidence" value="ECO:0007669"/>
    <property type="project" value="InterPro"/>
</dbReference>
<keyword evidence="2" id="KW-0012">Acyltransferase</keyword>
<accession>A0A9D2DIA4</accession>
<name>A0A9D2DIA4_9ACTN</name>
<evidence type="ECO:0000256" key="1">
    <source>
        <dbReference type="ARBA" id="ARBA00022679"/>
    </source>
</evidence>
<evidence type="ECO:0000259" key="3">
    <source>
        <dbReference type="PROSITE" id="PS51186"/>
    </source>
</evidence>
<evidence type="ECO:0000256" key="2">
    <source>
        <dbReference type="ARBA" id="ARBA00023315"/>
    </source>
</evidence>